<organism evidence="2 3">
    <name type="scientific">Ceratobasidium theobromae</name>
    <dbReference type="NCBI Taxonomy" id="1582974"/>
    <lineage>
        <taxon>Eukaryota</taxon>
        <taxon>Fungi</taxon>
        <taxon>Dikarya</taxon>
        <taxon>Basidiomycota</taxon>
        <taxon>Agaricomycotina</taxon>
        <taxon>Agaricomycetes</taxon>
        <taxon>Cantharellales</taxon>
        <taxon>Ceratobasidiaceae</taxon>
        <taxon>Ceratobasidium</taxon>
    </lineage>
</organism>
<feature type="compositionally biased region" description="Polar residues" evidence="1">
    <location>
        <begin position="334"/>
        <end position="343"/>
    </location>
</feature>
<feature type="region of interest" description="Disordered" evidence="1">
    <location>
        <begin position="323"/>
        <end position="343"/>
    </location>
</feature>
<evidence type="ECO:0000313" key="3">
    <source>
        <dbReference type="Proteomes" id="UP000383932"/>
    </source>
</evidence>
<gene>
    <name evidence="2" type="ORF">CTheo_4512</name>
</gene>
<feature type="compositionally biased region" description="Basic and acidic residues" evidence="1">
    <location>
        <begin position="411"/>
        <end position="422"/>
    </location>
</feature>
<accession>A0A5N5QK00</accession>
<dbReference type="Proteomes" id="UP000383932">
    <property type="component" value="Unassembled WGS sequence"/>
</dbReference>
<sequence length="422" mass="46120">MISNTTMMQLASDAFRTVGPALYPTLEQEFQRNLCRAFIKVLEQGRVALSSAPAFFSKTHPVNKTYPKVLPSTIYYMSELTKARLNATYAWAKQISHSDATGEFQHPVTLSGSDAAVNVALWPKAMHITLDREYACANSQPFGTWMDDPVRADKNVLGAIEVLNALVAGLDEAWLEKPGVLETDEPLDSESYEPYLESSNAESAEYNAVQEPASITTTDLSYSEVEPIIDSIPTTPGLSPCINRFELEFRTRGTALYPPPLPPVPCASHAESSRLGFTDEYKFFVCETFVWVRQCVNGGHVGLAGLDAVTNVGLYPRILMPRNRPPYADDNDNGEYTPQPQSADQVVHGAIEKLNALVGGIACDWLREKQMGCACRHDLVRGYSDSASSTASSSSDGSSVLLSASSSVATRHPEDKYSAEEL</sequence>
<protein>
    <submittedName>
        <fullName evidence="2">Uncharacterized protein</fullName>
    </submittedName>
</protein>
<evidence type="ECO:0000256" key="1">
    <source>
        <dbReference type="SAM" id="MobiDB-lite"/>
    </source>
</evidence>
<dbReference type="AlphaFoldDB" id="A0A5N5QK00"/>
<keyword evidence="3" id="KW-1185">Reference proteome</keyword>
<feature type="compositionally biased region" description="Low complexity" evidence="1">
    <location>
        <begin position="386"/>
        <end position="410"/>
    </location>
</feature>
<evidence type="ECO:0000313" key="2">
    <source>
        <dbReference type="EMBL" id="KAB5592060.1"/>
    </source>
</evidence>
<reference evidence="2 3" key="1">
    <citation type="journal article" date="2019" name="Fungal Biol. Biotechnol.">
        <title>Draft genome sequence of fastidious pathogen Ceratobasidium theobromae, which causes vascular-streak dieback in Theobroma cacao.</title>
        <authorList>
            <person name="Ali S.S."/>
            <person name="Asman A."/>
            <person name="Shao J."/>
            <person name="Firmansyah A.P."/>
            <person name="Susilo A.W."/>
            <person name="Rosmana A."/>
            <person name="McMahon P."/>
            <person name="Junaid M."/>
            <person name="Guest D."/>
            <person name="Kheng T.Y."/>
            <person name="Meinhardt L.W."/>
            <person name="Bailey B.A."/>
        </authorList>
    </citation>
    <scope>NUCLEOTIDE SEQUENCE [LARGE SCALE GENOMIC DNA]</scope>
    <source>
        <strain evidence="2 3">CT2</strain>
    </source>
</reference>
<comment type="caution">
    <text evidence="2">The sequence shown here is derived from an EMBL/GenBank/DDBJ whole genome shotgun (WGS) entry which is preliminary data.</text>
</comment>
<name>A0A5N5QK00_9AGAM</name>
<feature type="region of interest" description="Disordered" evidence="1">
    <location>
        <begin position="386"/>
        <end position="422"/>
    </location>
</feature>
<dbReference type="EMBL" id="SSOP01000078">
    <property type="protein sequence ID" value="KAB5592060.1"/>
    <property type="molecule type" value="Genomic_DNA"/>
</dbReference>
<dbReference type="OrthoDB" id="3273234at2759"/>
<proteinExistence type="predicted"/>